<dbReference type="AlphaFoldDB" id="A0AAU9Q9M5"/>
<evidence type="ECO:0000313" key="1">
    <source>
        <dbReference type="EMBL" id="CAH1532664.1"/>
    </source>
</evidence>
<name>A0AAU9Q9M5_9VIBR</name>
<reference evidence="1" key="1">
    <citation type="submission" date="2022-01" db="EMBL/GenBank/DDBJ databases">
        <authorList>
            <person name="Lagorce A."/>
        </authorList>
    </citation>
    <scope>NUCLEOTIDE SEQUENCE</scope>
    <source>
        <strain evidence="1">Th15_F1_D04</strain>
    </source>
</reference>
<dbReference type="Proteomes" id="UP001295420">
    <property type="component" value="Unassembled WGS sequence"/>
</dbReference>
<evidence type="ECO:0000313" key="2">
    <source>
        <dbReference type="Proteomes" id="UP001295420"/>
    </source>
</evidence>
<protein>
    <submittedName>
        <fullName evidence="1">Uncharacterized protein</fullName>
    </submittedName>
</protein>
<organism evidence="1 2">
    <name type="scientific">Vibrio owensii</name>
    <dbReference type="NCBI Taxonomy" id="696485"/>
    <lineage>
        <taxon>Bacteria</taxon>
        <taxon>Pseudomonadati</taxon>
        <taxon>Pseudomonadota</taxon>
        <taxon>Gammaproteobacteria</taxon>
        <taxon>Vibrionales</taxon>
        <taxon>Vibrionaceae</taxon>
        <taxon>Vibrio</taxon>
    </lineage>
</organism>
<accession>A0AAU9Q9M5</accession>
<proteinExistence type="predicted"/>
<gene>
    <name evidence="1" type="ORF">THF1D04_30459</name>
</gene>
<dbReference type="EMBL" id="CAKMTQ010000023">
    <property type="protein sequence ID" value="CAH1532664.1"/>
    <property type="molecule type" value="Genomic_DNA"/>
</dbReference>
<sequence length="59" mass="6650">MYTLLPILDLDPLDLQIVASSTNQVILAEPIILRLLGYITLKKRKGVVRIESQPLYSGR</sequence>
<comment type="caution">
    <text evidence="1">The sequence shown here is derived from an EMBL/GenBank/DDBJ whole genome shotgun (WGS) entry which is preliminary data.</text>
</comment>